<dbReference type="SUPFAM" id="SSF55729">
    <property type="entry name" value="Acyl-CoA N-acyltransferases (Nat)"/>
    <property type="match status" value="1"/>
</dbReference>
<comment type="caution">
    <text evidence="2">The sequence shown here is derived from an EMBL/GenBank/DDBJ whole genome shotgun (WGS) entry which is preliminary data.</text>
</comment>
<dbReference type="InterPro" id="IPR016181">
    <property type="entry name" value="Acyl_CoA_acyltransferase"/>
</dbReference>
<proteinExistence type="predicted"/>
<keyword evidence="2" id="KW-0808">Transferase</keyword>
<protein>
    <submittedName>
        <fullName evidence="2">Acetyltransferase (GNAT) family protein</fullName>
    </submittedName>
</protein>
<dbReference type="OrthoDB" id="2350893at2"/>
<evidence type="ECO:0000259" key="1">
    <source>
        <dbReference type="PROSITE" id="PS51186"/>
    </source>
</evidence>
<dbReference type="Pfam" id="PF00583">
    <property type="entry name" value="Acetyltransf_1"/>
    <property type="match status" value="1"/>
</dbReference>
<dbReference type="Proteomes" id="UP000295416">
    <property type="component" value="Unassembled WGS sequence"/>
</dbReference>
<dbReference type="Gene3D" id="3.40.630.30">
    <property type="match status" value="1"/>
</dbReference>
<dbReference type="RefSeq" id="WP_132747745.1">
    <property type="nucleotide sequence ID" value="NZ_SLXK01000042.1"/>
</dbReference>
<dbReference type="GO" id="GO:0016747">
    <property type="term" value="F:acyltransferase activity, transferring groups other than amino-acyl groups"/>
    <property type="evidence" value="ECO:0007669"/>
    <property type="project" value="InterPro"/>
</dbReference>
<name>A0A4R2NJ01_9BACL</name>
<dbReference type="EMBL" id="SLXK01000042">
    <property type="protein sequence ID" value="TCP21483.1"/>
    <property type="molecule type" value="Genomic_DNA"/>
</dbReference>
<feature type="domain" description="N-acetyltransferase" evidence="1">
    <location>
        <begin position="136"/>
        <end position="271"/>
    </location>
</feature>
<dbReference type="PROSITE" id="PS51186">
    <property type="entry name" value="GNAT"/>
    <property type="match status" value="1"/>
</dbReference>
<gene>
    <name evidence="2" type="ORF">EV207_1423</name>
</gene>
<dbReference type="AlphaFoldDB" id="A0A4R2NJ01"/>
<keyword evidence="3" id="KW-1185">Reference proteome</keyword>
<evidence type="ECO:0000313" key="2">
    <source>
        <dbReference type="EMBL" id="TCP21483.1"/>
    </source>
</evidence>
<accession>A0A4R2NJ01</accession>
<dbReference type="InterPro" id="IPR000182">
    <property type="entry name" value="GNAT_dom"/>
</dbReference>
<organism evidence="2 3">
    <name type="scientific">Scopulibacillus darangshiensis</name>
    <dbReference type="NCBI Taxonomy" id="442528"/>
    <lineage>
        <taxon>Bacteria</taxon>
        <taxon>Bacillati</taxon>
        <taxon>Bacillota</taxon>
        <taxon>Bacilli</taxon>
        <taxon>Bacillales</taxon>
        <taxon>Sporolactobacillaceae</taxon>
        <taxon>Scopulibacillus</taxon>
    </lineage>
</organism>
<evidence type="ECO:0000313" key="3">
    <source>
        <dbReference type="Proteomes" id="UP000295416"/>
    </source>
</evidence>
<dbReference type="CDD" id="cd04301">
    <property type="entry name" value="NAT_SF"/>
    <property type="match status" value="1"/>
</dbReference>
<reference evidence="2 3" key="1">
    <citation type="submission" date="2019-03" db="EMBL/GenBank/DDBJ databases">
        <title>Genomic Encyclopedia of Type Strains, Phase IV (KMG-IV): sequencing the most valuable type-strain genomes for metagenomic binning, comparative biology and taxonomic classification.</title>
        <authorList>
            <person name="Goeker M."/>
        </authorList>
    </citation>
    <scope>NUCLEOTIDE SEQUENCE [LARGE SCALE GENOMIC DNA]</scope>
    <source>
        <strain evidence="2 3">DSM 19377</strain>
    </source>
</reference>
<sequence>MSLVMTKNLAHRIEQSEMESLESRLKAVEKIEGNPMDVDIRKFGNTTAFSVKNIPGPSFNRVLGISEENEENIDPILDFYQEKDIPARFEITPAHASLELLQSLSKKGYFQCGFHNTLCGSLSNNYISTTEPDRSISVRELKQDEYAIFGDIYTKGFDMPSFLKEHVAQNNQVLHNNKNWTFYIASYKREPAGIGVLFEYNDVGTLAASATLPEFRNKGVHSALISKRLEKARQLNCTLIVGQAKYGSASHRNMERVGMKIAYTKVIWVKS</sequence>